<keyword evidence="5" id="KW-1185">Reference proteome</keyword>
<dbReference type="PANTHER" id="PTHR43798">
    <property type="entry name" value="MONOACYLGLYCEROL LIPASE"/>
    <property type="match status" value="1"/>
</dbReference>
<dbReference type="Gene3D" id="3.40.50.1820">
    <property type="entry name" value="alpha/beta hydrolase"/>
    <property type="match status" value="1"/>
</dbReference>
<proteinExistence type="inferred from homology"/>
<dbReference type="PANTHER" id="PTHR43798:SF33">
    <property type="entry name" value="HYDROLASE, PUTATIVE (AFU_ORTHOLOGUE AFUA_2G14860)-RELATED"/>
    <property type="match status" value="1"/>
</dbReference>
<evidence type="ECO:0000256" key="2">
    <source>
        <dbReference type="ARBA" id="ARBA00022801"/>
    </source>
</evidence>
<evidence type="ECO:0000259" key="3">
    <source>
        <dbReference type="Pfam" id="PF00561"/>
    </source>
</evidence>
<gene>
    <name evidence="4" type="ORF">VSX58_01425</name>
</gene>
<protein>
    <submittedName>
        <fullName evidence="4">Alpha/beta hydrolase</fullName>
    </submittedName>
</protein>
<dbReference type="PRINTS" id="PR00793">
    <property type="entry name" value="PROAMNOPTASE"/>
</dbReference>
<name>A0ABU6JL17_9GAMM</name>
<comment type="similarity">
    <text evidence="1">Belongs to the peptidase S33 family.</text>
</comment>
<evidence type="ECO:0000313" key="5">
    <source>
        <dbReference type="Proteomes" id="UP001309705"/>
    </source>
</evidence>
<evidence type="ECO:0000256" key="1">
    <source>
        <dbReference type="ARBA" id="ARBA00010088"/>
    </source>
</evidence>
<feature type="domain" description="AB hydrolase-1" evidence="3">
    <location>
        <begin position="28"/>
        <end position="267"/>
    </location>
</feature>
<organism evidence="4 5">
    <name type="scientific">Brenneria populi</name>
    <dbReference type="NCBI Taxonomy" id="1505588"/>
    <lineage>
        <taxon>Bacteria</taxon>
        <taxon>Pseudomonadati</taxon>
        <taxon>Pseudomonadota</taxon>
        <taxon>Gammaproteobacteria</taxon>
        <taxon>Enterobacterales</taxon>
        <taxon>Pectobacteriaceae</taxon>
        <taxon>Brenneria</taxon>
    </lineage>
</organism>
<dbReference type="SUPFAM" id="SSF53474">
    <property type="entry name" value="alpha/beta-Hydrolases"/>
    <property type="match status" value="1"/>
</dbReference>
<dbReference type="EMBL" id="JAYWTM010000001">
    <property type="protein sequence ID" value="MEC5341272.1"/>
    <property type="molecule type" value="Genomic_DNA"/>
</dbReference>
<dbReference type="InterPro" id="IPR029058">
    <property type="entry name" value="AB_hydrolase_fold"/>
</dbReference>
<sequence>MTNHATRRITLNGAAFTYALAGDEHQETVVVLHGGRGIGDHRGDFNAFLPLADRYRLLAYDQRGCGQSSLTPPFTFDRLVDDLEAFRQRLAGGGKITLIGGSFGGMIALSYAVKYPHGLNHLILRGTAPSHHHEAQAIANFKARLHKAPCASLGMIDKLFSDRVVDDTELRLIWLALQPLYYERFDADAALERTRTLALHAQTHNALFADKAYDLRARLADIKTPTLVIVGGNDWICPPSQSRLIADAIPAARYLEIAGANHPVHIEANQRVLAEIRAFLAGGAD</sequence>
<dbReference type="InterPro" id="IPR050266">
    <property type="entry name" value="AB_hydrolase_sf"/>
</dbReference>
<keyword evidence="2 4" id="KW-0378">Hydrolase</keyword>
<dbReference type="RefSeq" id="WP_327616478.1">
    <property type="nucleotide sequence ID" value="NZ_JAYWTM010000001.1"/>
</dbReference>
<dbReference type="Proteomes" id="UP001309705">
    <property type="component" value="Unassembled WGS sequence"/>
</dbReference>
<dbReference type="PRINTS" id="PR00111">
    <property type="entry name" value="ABHYDROLASE"/>
</dbReference>
<dbReference type="Pfam" id="PF00561">
    <property type="entry name" value="Abhydrolase_1"/>
    <property type="match status" value="1"/>
</dbReference>
<dbReference type="InterPro" id="IPR002410">
    <property type="entry name" value="Peptidase_S33"/>
</dbReference>
<dbReference type="InterPro" id="IPR000073">
    <property type="entry name" value="AB_hydrolase_1"/>
</dbReference>
<accession>A0ABU6JL17</accession>
<reference evidence="4 5" key="1">
    <citation type="journal article" date="2017" name="Int. J. Syst. Evol. Microbiol.">
        <title>Brenneria populi subsp. brevivirga subsp. nov. isolated from symptomatic bark of Populus x euramericana canker, and description of Brenneria populi subsp. populi subsp. nov.</title>
        <authorList>
            <person name="Zheng M.H."/>
            <person name="Piao C.G."/>
            <person name="Xue H."/>
            <person name="Guo M.W."/>
            <person name="Li Y."/>
        </authorList>
    </citation>
    <scope>NUCLEOTIDE SEQUENCE [LARGE SCALE GENOMIC DNA]</scope>
    <source>
        <strain evidence="4 5">D9-5</strain>
    </source>
</reference>
<evidence type="ECO:0000313" key="4">
    <source>
        <dbReference type="EMBL" id="MEC5341272.1"/>
    </source>
</evidence>
<comment type="caution">
    <text evidence="4">The sequence shown here is derived from an EMBL/GenBank/DDBJ whole genome shotgun (WGS) entry which is preliminary data.</text>
</comment>
<dbReference type="GO" id="GO:0016787">
    <property type="term" value="F:hydrolase activity"/>
    <property type="evidence" value="ECO:0007669"/>
    <property type="project" value="UniProtKB-KW"/>
</dbReference>